<name>J6EW07_TRIAS</name>
<dbReference type="Gene3D" id="6.10.140.200">
    <property type="match status" value="1"/>
</dbReference>
<dbReference type="Proteomes" id="UP000002748">
    <property type="component" value="Unassembled WGS sequence"/>
</dbReference>
<dbReference type="HOGENOM" id="CLU_1120792_0_0_1"/>
<reference evidence="11 12" key="1">
    <citation type="journal article" date="2012" name="Eukaryot. Cell">
        <title>Draft genome sequence of CBS 2479, the standard type strain of Trichosporon asahii.</title>
        <authorList>
            <person name="Yang R.Y."/>
            <person name="Li H.T."/>
            <person name="Zhu H."/>
            <person name="Zhou G.P."/>
            <person name="Wang M."/>
            <person name="Wang L."/>
        </authorList>
    </citation>
    <scope>NUCLEOTIDE SEQUENCE [LARGE SCALE GENOMIC DNA]</scope>
    <source>
        <strain evidence="12">ATCC 90039 / CBS 2479 / JCM 2466 / KCTC 7840 / NCYC 2677 / UAMH 7654</strain>
    </source>
</reference>
<dbReference type="InterPro" id="IPR037212">
    <property type="entry name" value="Med7/Med21-like"/>
</dbReference>
<evidence type="ECO:0000313" key="11">
    <source>
        <dbReference type="EMBL" id="EJT48804.1"/>
    </source>
</evidence>
<evidence type="ECO:0000256" key="2">
    <source>
        <dbReference type="ARBA" id="ARBA00009994"/>
    </source>
</evidence>
<evidence type="ECO:0000256" key="10">
    <source>
        <dbReference type="SAM" id="MobiDB-lite"/>
    </source>
</evidence>
<feature type="region of interest" description="Disordered" evidence="10">
    <location>
        <begin position="33"/>
        <end position="55"/>
    </location>
</feature>
<evidence type="ECO:0000256" key="1">
    <source>
        <dbReference type="ARBA" id="ARBA00004123"/>
    </source>
</evidence>
<protein>
    <recommendedName>
        <fullName evidence="3 8">Mediator of RNA polymerase II transcription subunit 7</fullName>
    </recommendedName>
</protein>
<evidence type="ECO:0000256" key="5">
    <source>
        <dbReference type="ARBA" id="ARBA00023159"/>
    </source>
</evidence>
<dbReference type="SUPFAM" id="SSF140718">
    <property type="entry name" value="Mediator hinge subcomplex-like"/>
    <property type="match status" value="1"/>
</dbReference>
<dbReference type="RefSeq" id="XP_014180559.1">
    <property type="nucleotide sequence ID" value="XM_014325084.1"/>
</dbReference>
<dbReference type="Gene3D" id="6.10.140.1520">
    <property type="match status" value="1"/>
</dbReference>
<sequence length="248" mass="27040">MAEGVPITNTLFPPPPEYYKAFTPEAVERLAELRSKDEGGEERERLQKEQDPPRTDWILEDGRWMAFGQQYTATPHIPNARDIGLPALVADPVSQGGDSERSALPTLLHSFLHTLLAFIDVLTGTARIPGELEAAGRASEGDQQYIQHLSNLAATMIVSANQLRGVQAEETLVMLMEKQVSERKSQVEKLRAKNREVAEKIKKLKATAAATVEGKEPAAATVEEVEEKEPAPAVNGASAGDEQMDTSS</sequence>
<comment type="subcellular location">
    <subcellularLocation>
        <location evidence="1 8">Nucleus</location>
    </subcellularLocation>
</comment>
<dbReference type="PANTHER" id="PTHR21428:SF11">
    <property type="entry name" value="MEDIATOR OF RNA POLYMERASE II TRANSCRIPTION SUBUNIT 7"/>
    <property type="match status" value="1"/>
</dbReference>
<dbReference type="GO" id="GO:0006357">
    <property type="term" value="P:regulation of transcription by RNA polymerase II"/>
    <property type="evidence" value="ECO:0007669"/>
    <property type="project" value="InterPro"/>
</dbReference>
<accession>J6EW07</accession>
<evidence type="ECO:0000256" key="9">
    <source>
        <dbReference type="SAM" id="Coils"/>
    </source>
</evidence>
<evidence type="ECO:0000256" key="7">
    <source>
        <dbReference type="ARBA" id="ARBA00023242"/>
    </source>
</evidence>
<proteinExistence type="inferred from homology"/>
<dbReference type="GO" id="GO:0070847">
    <property type="term" value="C:core mediator complex"/>
    <property type="evidence" value="ECO:0007669"/>
    <property type="project" value="TreeGrafter"/>
</dbReference>
<dbReference type="KEGG" id="tasa:A1Q1_02139"/>
<keyword evidence="4 8" id="KW-0805">Transcription regulation</keyword>
<dbReference type="InterPro" id="IPR044888">
    <property type="entry name" value="Mediatior_Med7_sf"/>
</dbReference>
<dbReference type="PANTHER" id="PTHR21428">
    <property type="entry name" value="MEDIATOR OF RNA POLYMERASE II TRANSCRIPTION SUBUNIT 7"/>
    <property type="match status" value="1"/>
</dbReference>
<keyword evidence="6 8" id="KW-0804">Transcription</keyword>
<feature type="compositionally biased region" description="Basic and acidic residues" evidence="10">
    <location>
        <begin position="33"/>
        <end position="54"/>
    </location>
</feature>
<gene>
    <name evidence="11" type="ORF">A1Q1_02139</name>
</gene>
<evidence type="ECO:0000256" key="4">
    <source>
        <dbReference type="ARBA" id="ARBA00023015"/>
    </source>
</evidence>
<keyword evidence="5 8" id="KW-0010">Activator</keyword>
<comment type="subunit">
    <text evidence="8">Component of the Mediator complex.</text>
</comment>
<evidence type="ECO:0000256" key="8">
    <source>
        <dbReference type="RuleBase" id="RU364060"/>
    </source>
</evidence>
<comment type="function">
    <text evidence="8">Component of the Mediator complex, a coactivator involved in the regulated transcription of nearly all RNA polymerase II-dependent genes. Mediator functions as a bridge to convey information from gene-specific regulatory proteins to the basal RNA polymerase II transcription machinery.</text>
</comment>
<comment type="caution">
    <text evidence="11">The sequence shown here is derived from an EMBL/GenBank/DDBJ whole genome shotgun (WGS) entry which is preliminary data.</text>
</comment>
<comment type="similarity">
    <text evidence="2 8">Belongs to the Mediator complex subunit 7 family.</text>
</comment>
<dbReference type="EMBL" id="ALBS01000190">
    <property type="protein sequence ID" value="EJT48804.1"/>
    <property type="molecule type" value="Genomic_DNA"/>
</dbReference>
<dbReference type="GO" id="GO:0016592">
    <property type="term" value="C:mediator complex"/>
    <property type="evidence" value="ECO:0007669"/>
    <property type="project" value="InterPro"/>
</dbReference>
<feature type="coiled-coil region" evidence="9">
    <location>
        <begin position="180"/>
        <end position="207"/>
    </location>
</feature>
<feature type="region of interest" description="Disordered" evidence="10">
    <location>
        <begin position="208"/>
        <end position="248"/>
    </location>
</feature>
<evidence type="ECO:0000256" key="6">
    <source>
        <dbReference type="ARBA" id="ARBA00023163"/>
    </source>
</evidence>
<dbReference type="OrthoDB" id="10253553at2759"/>
<keyword evidence="7 8" id="KW-0539">Nucleus</keyword>
<organism evidence="11 12">
    <name type="scientific">Trichosporon asahii var. asahii (strain ATCC 90039 / CBS 2479 / JCM 2466 / KCTC 7840 / NBRC 103889/ NCYC 2677 / UAMH 7654)</name>
    <name type="common">Yeast</name>
    <dbReference type="NCBI Taxonomy" id="1186058"/>
    <lineage>
        <taxon>Eukaryota</taxon>
        <taxon>Fungi</taxon>
        <taxon>Dikarya</taxon>
        <taxon>Basidiomycota</taxon>
        <taxon>Agaricomycotina</taxon>
        <taxon>Tremellomycetes</taxon>
        <taxon>Trichosporonales</taxon>
        <taxon>Trichosporonaceae</taxon>
        <taxon>Trichosporon</taxon>
    </lineage>
</organism>
<evidence type="ECO:0000313" key="12">
    <source>
        <dbReference type="Proteomes" id="UP000002748"/>
    </source>
</evidence>
<keyword evidence="9" id="KW-0175">Coiled coil</keyword>
<dbReference type="InterPro" id="IPR009244">
    <property type="entry name" value="Mediatior_Med7"/>
</dbReference>
<dbReference type="Pfam" id="PF05983">
    <property type="entry name" value="Med7"/>
    <property type="match status" value="1"/>
</dbReference>
<dbReference type="AlphaFoldDB" id="J6EW07"/>
<dbReference type="GeneID" id="25985653"/>
<dbReference type="GO" id="GO:0003712">
    <property type="term" value="F:transcription coregulator activity"/>
    <property type="evidence" value="ECO:0007669"/>
    <property type="project" value="InterPro"/>
</dbReference>
<evidence type="ECO:0000256" key="3">
    <source>
        <dbReference type="ARBA" id="ARBA00020631"/>
    </source>
</evidence>
<dbReference type="VEuPathDB" id="FungiDB:A1Q1_02139"/>